<dbReference type="PANTHER" id="PTHR46009">
    <property type="entry name" value="VACUOLAR PROTEIN SORTING-ASSOCIATED PROTEIN VTA1 HOMOLOG"/>
    <property type="match status" value="1"/>
</dbReference>
<protein>
    <recommendedName>
        <fullName evidence="15">Vacuolar protein sorting-associated protein VTA1</fullName>
    </recommendedName>
</protein>
<dbReference type="Proteomes" id="UP000316726">
    <property type="component" value="Chromosome 4"/>
</dbReference>
<organism evidence="13 14">
    <name type="scientific">Chloropicon primus</name>
    <dbReference type="NCBI Taxonomy" id="1764295"/>
    <lineage>
        <taxon>Eukaryota</taxon>
        <taxon>Viridiplantae</taxon>
        <taxon>Chlorophyta</taxon>
        <taxon>Chloropicophyceae</taxon>
        <taxon>Chloropicales</taxon>
        <taxon>Chloropicaceae</taxon>
        <taxon>Chloropicon</taxon>
    </lineage>
</organism>
<reference evidence="12" key="2">
    <citation type="submission" date="2021-01" db="EMBL/GenBank/DDBJ databases">
        <authorList>
            <person name="Corre E."/>
            <person name="Pelletier E."/>
            <person name="Niang G."/>
            <person name="Scheremetjew M."/>
            <person name="Finn R."/>
            <person name="Kale V."/>
            <person name="Holt S."/>
            <person name="Cochrane G."/>
            <person name="Meng A."/>
            <person name="Brown T."/>
            <person name="Cohen L."/>
        </authorList>
    </citation>
    <scope>NUCLEOTIDE SEQUENCE</scope>
    <source>
        <strain evidence="12">CCMP1205</strain>
    </source>
</reference>
<dbReference type="InterPro" id="IPR041212">
    <property type="entry name" value="Vta1_C"/>
</dbReference>
<dbReference type="Gene3D" id="1.20.5.420">
    <property type="entry name" value="Immunoglobulin FC, subunit C"/>
    <property type="match status" value="1"/>
</dbReference>
<keyword evidence="4" id="KW-0813">Transport</keyword>
<keyword evidence="8" id="KW-0472">Membrane</keyword>
<dbReference type="InterPro" id="IPR044538">
    <property type="entry name" value="Vta1-like"/>
</dbReference>
<evidence type="ECO:0000313" key="14">
    <source>
        <dbReference type="Proteomes" id="UP000316726"/>
    </source>
</evidence>
<dbReference type="EMBL" id="HBHL01002891">
    <property type="protein sequence ID" value="CAD9712929.1"/>
    <property type="molecule type" value="Transcribed_RNA"/>
</dbReference>
<dbReference type="InterPro" id="IPR023175">
    <property type="entry name" value="Vta1/CALS_N_sf"/>
</dbReference>
<evidence type="ECO:0000313" key="12">
    <source>
        <dbReference type="EMBL" id="CAD9712929.1"/>
    </source>
</evidence>
<evidence type="ECO:0000256" key="1">
    <source>
        <dbReference type="ARBA" id="ARBA00004481"/>
    </source>
</evidence>
<feature type="domain" description="Vta1/callose synthase N-terminal" evidence="10">
    <location>
        <begin position="9"/>
        <end position="144"/>
    </location>
</feature>
<keyword evidence="5" id="KW-0963">Cytoplasm</keyword>
<comment type="similarity">
    <text evidence="3">Belongs to the VTA1 family.</text>
</comment>
<evidence type="ECO:0000313" key="13">
    <source>
        <dbReference type="EMBL" id="QDZ20775.1"/>
    </source>
</evidence>
<sequence length="386" mass="41787">MAEQRRALLPFLQRAEEVQKVEPRIAYYCRLYAVEEGLKLQNREKAIDELLFSVMDKLEAYKSKNKLDPEEDKLHLEGFALKIFDRADRVDRAGRADMSTCKTFYAASVFMEVCTQFGALDEDLLGKQKYAAWKAADIRKAIREGRKPTVGSGIVEKNYGPGDKVLCKVDEGSVPVEGAVLSSMDNTFMVSLPGGTMQLKGNQLALRVLPGSAVTYSKDGKQEEGKVVSVDVTVWPPSYDVEKSSGGTLGTEEQYITVTAEPPQANLDALNVRDEPAAGVPVSAPASAQPPPPPIQPPAPPASAPHAQDPSPGVVNVRVEPSPSPRAHAQATPAPKVVPGYVPSLLQMNDAQRQAKVAVSSLGFQDYKSAIDYLQRALALLTSPQT</sequence>
<dbReference type="GO" id="GO:0005771">
    <property type="term" value="C:multivesicular body"/>
    <property type="evidence" value="ECO:0007669"/>
    <property type="project" value="TreeGrafter"/>
</dbReference>
<dbReference type="Gene3D" id="1.25.40.270">
    <property type="entry name" value="Vacuolar protein sorting-associated protein vta1"/>
    <property type="match status" value="1"/>
</dbReference>
<evidence type="ECO:0000256" key="4">
    <source>
        <dbReference type="ARBA" id="ARBA00022448"/>
    </source>
</evidence>
<evidence type="ECO:0000256" key="6">
    <source>
        <dbReference type="ARBA" id="ARBA00022753"/>
    </source>
</evidence>
<keyword evidence="6" id="KW-0967">Endosome</keyword>
<accession>A0A5B8MM93</accession>
<evidence type="ECO:0000256" key="2">
    <source>
        <dbReference type="ARBA" id="ARBA00004496"/>
    </source>
</evidence>
<comment type="subcellular location">
    <subcellularLocation>
        <location evidence="2">Cytoplasm</location>
    </subcellularLocation>
    <subcellularLocation>
        <location evidence="1">Endosome membrane</location>
        <topology evidence="1">Peripheral membrane protein</topology>
    </subcellularLocation>
</comment>
<feature type="compositionally biased region" description="Pro residues" evidence="9">
    <location>
        <begin position="288"/>
        <end position="303"/>
    </location>
</feature>
<gene>
    <name evidence="13" type="ORF">A3770_04p32930</name>
    <name evidence="12" type="ORF">CPRI1469_LOCUS1778</name>
</gene>
<dbReference type="GO" id="GO:0015031">
    <property type="term" value="P:protein transport"/>
    <property type="evidence" value="ECO:0007669"/>
    <property type="project" value="UniProtKB-KW"/>
</dbReference>
<proteinExistence type="inferred from homology"/>
<evidence type="ECO:0008006" key="15">
    <source>
        <dbReference type="Google" id="ProtNLM"/>
    </source>
</evidence>
<evidence type="ECO:0000256" key="8">
    <source>
        <dbReference type="ARBA" id="ARBA00023136"/>
    </source>
</evidence>
<dbReference type="Pfam" id="PF18097">
    <property type="entry name" value="Vta1_C"/>
    <property type="match status" value="1"/>
</dbReference>
<evidence type="ECO:0000259" key="11">
    <source>
        <dbReference type="Pfam" id="PF18097"/>
    </source>
</evidence>
<dbReference type="OrthoDB" id="391137at2759"/>
<dbReference type="InterPro" id="IPR039431">
    <property type="entry name" value="Vta1/CALS_N"/>
</dbReference>
<dbReference type="EMBL" id="CP031037">
    <property type="protein sequence ID" value="QDZ20775.1"/>
    <property type="molecule type" value="Genomic_DNA"/>
</dbReference>
<feature type="region of interest" description="Disordered" evidence="9">
    <location>
        <begin position="278"/>
        <end position="335"/>
    </location>
</feature>
<dbReference type="Pfam" id="PF04652">
    <property type="entry name" value="Vta1"/>
    <property type="match status" value="1"/>
</dbReference>
<reference evidence="13 14" key="1">
    <citation type="submission" date="2018-07" db="EMBL/GenBank/DDBJ databases">
        <title>The complete nuclear genome of the prasinophyte Chloropicon primus (CCMP1205).</title>
        <authorList>
            <person name="Pombert J.-F."/>
            <person name="Otis C."/>
            <person name="Turmel M."/>
            <person name="Lemieux C."/>
        </authorList>
    </citation>
    <scope>NUCLEOTIDE SEQUENCE [LARGE SCALE GENOMIC DNA]</scope>
    <source>
        <strain evidence="13 14">CCMP1205</strain>
    </source>
</reference>
<evidence type="ECO:0000259" key="10">
    <source>
        <dbReference type="Pfam" id="PF04652"/>
    </source>
</evidence>
<keyword evidence="14" id="KW-1185">Reference proteome</keyword>
<evidence type="ECO:0000256" key="7">
    <source>
        <dbReference type="ARBA" id="ARBA00022927"/>
    </source>
</evidence>
<dbReference type="GO" id="GO:0010008">
    <property type="term" value="C:endosome membrane"/>
    <property type="evidence" value="ECO:0007669"/>
    <property type="project" value="UniProtKB-SubCell"/>
</dbReference>
<feature type="compositionally biased region" description="Low complexity" evidence="9">
    <location>
        <begin position="278"/>
        <end position="287"/>
    </location>
</feature>
<keyword evidence="7" id="KW-0653">Protein transport</keyword>
<evidence type="ECO:0000256" key="9">
    <source>
        <dbReference type="SAM" id="MobiDB-lite"/>
    </source>
</evidence>
<dbReference type="PANTHER" id="PTHR46009:SF1">
    <property type="entry name" value="VACUOLAR PROTEIN SORTING-ASSOCIATED PROTEIN VTA1 HOMOLOG"/>
    <property type="match status" value="1"/>
</dbReference>
<dbReference type="GO" id="GO:0032511">
    <property type="term" value="P:late endosome to vacuole transport via multivesicular body sorting pathway"/>
    <property type="evidence" value="ECO:0007669"/>
    <property type="project" value="InterPro"/>
</dbReference>
<name>A0A5B8MM93_9CHLO</name>
<dbReference type="STRING" id="1764295.A0A5B8MM93"/>
<evidence type="ECO:0000256" key="5">
    <source>
        <dbReference type="ARBA" id="ARBA00022490"/>
    </source>
</evidence>
<evidence type="ECO:0000256" key="3">
    <source>
        <dbReference type="ARBA" id="ARBA00007895"/>
    </source>
</evidence>
<feature type="domain" description="Vta1 C-terminal" evidence="11">
    <location>
        <begin position="347"/>
        <end position="382"/>
    </location>
</feature>
<dbReference type="AlphaFoldDB" id="A0A5B8MM93"/>